<dbReference type="STRING" id="1317125.SAMN05444128_3206"/>
<dbReference type="GO" id="GO:0006508">
    <property type="term" value="P:proteolysis"/>
    <property type="evidence" value="ECO:0007669"/>
    <property type="project" value="InterPro"/>
</dbReference>
<reference evidence="3" key="1">
    <citation type="submission" date="2017-01" db="EMBL/GenBank/DDBJ databases">
        <authorList>
            <person name="Varghese N."/>
            <person name="Submissions S."/>
        </authorList>
    </citation>
    <scope>NUCLEOTIDE SEQUENCE [LARGE SCALE GENOMIC DNA]</scope>
    <source>
        <strain evidence="3">LP100</strain>
    </source>
</reference>
<organism evidence="2 3">
    <name type="scientific">Pontibacter indicus</name>
    <dbReference type="NCBI Taxonomy" id="1317125"/>
    <lineage>
        <taxon>Bacteria</taxon>
        <taxon>Pseudomonadati</taxon>
        <taxon>Bacteroidota</taxon>
        <taxon>Cytophagia</taxon>
        <taxon>Cytophagales</taxon>
        <taxon>Hymenobacteraceae</taxon>
        <taxon>Pontibacter</taxon>
    </lineage>
</organism>
<evidence type="ECO:0000313" key="3">
    <source>
        <dbReference type="Proteomes" id="UP000187181"/>
    </source>
</evidence>
<dbReference type="PANTHER" id="PTHR10443">
    <property type="entry name" value="MICROSOMAL DIPEPTIDASE"/>
    <property type="match status" value="1"/>
</dbReference>
<proteinExistence type="predicted"/>
<dbReference type="SUPFAM" id="SSF51556">
    <property type="entry name" value="Metallo-dependent hydrolases"/>
    <property type="match status" value="1"/>
</dbReference>
<gene>
    <name evidence="2" type="ORF">SAMN05444128_3206</name>
</gene>
<keyword evidence="1" id="KW-0732">Signal</keyword>
<dbReference type="CDD" id="cd01301">
    <property type="entry name" value="rDP_like"/>
    <property type="match status" value="1"/>
</dbReference>
<protein>
    <submittedName>
        <fullName evidence="2">Membrane dipeptidase</fullName>
    </submittedName>
</protein>
<feature type="chain" id="PRO_5013385964" evidence="1">
    <location>
        <begin position="36"/>
        <end position="409"/>
    </location>
</feature>
<accession>A0A1R3XPD7</accession>
<dbReference type="PANTHER" id="PTHR10443:SF12">
    <property type="entry name" value="DIPEPTIDASE"/>
    <property type="match status" value="1"/>
</dbReference>
<keyword evidence="3" id="KW-1185">Reference proteome</keyword>
<dbReference type="GO" id="GO:0070573">
    <property type="term" value="F:metallodipeptidase activity"/>
    <property type="evidence" value="ECO:0007669"/>
    <property type="project" value="InterPro"/>
</dbReference>
<dbReference type="Gene3D" id="3.20.20.140">
    <property type="entry name" value="Metal-dependent hydrolases"/>
    <property type="match status" value="1"/>
</dbReference>
<evidence type="ECO:0000313" key="2">
    <source>
        <dbReference type="EMBL" id="SIT93779.1"/>
    </source>
</evidence>
<dbReference type="AlphaFoldDB" id="A0A1R3XPD7"/>
<dbReference type="EMBL" id="FTPP01000003">
    <property type="protein sequence ID" value="SIT93779.1"/>
    <property type="molecule type" value="Genomic_DNA"/>
</dbReference>
<evidence type="ECO:0000256" key="1">
    <source>
        <dbReference type="SAM" id="SignalP"/>
    </source>
</evidence>
<dbReference type="InterPro" id="IPR032466">
    <property type="entry name" value="Metal_Hydrolase"/>
</dbReference>
<name>A0A1R3XPD7_9BACT</name>
<sequence>MALWSLKHHTMKYKKLLGSGLTLAALLCGTLQASAQDYKQLHEKAIVVDTHNDVLISVLEGLRLEDDLRGKTHSDLTRFKEGGVDVQVFSVWSDETYGKGKGFKFANLQIDSLEAIVKRNPDKMMLARTPADIEQAVAQNKMATMIGVEGGHMMESNLKYLEALHKRGTIYMTLTWNNSTPWATSALDETSGKLPKNRKPGLTRFGKQVVRKMNELGMLVDLSHVGERTFWDAMATTTKPVLVSHSCVHHFNPHSRNLKDDQIKAIAKNGGVIHLNFFSGFLDPEYDNRMKAFRERHKAEVDSLRKAGKNSIEIYDWAQANFPEEAAQLRPPLSLLMDHLDHIVKLVGVDHVGLGSDFDGITSTPQQLDSVADMPIITRELLARGYSEEDIKKILGENFLRVLRANVAS</sequence>
<dbReference type="Pfam" id="PF01244">
    <property type="entry name" value="Peptidase_M19"/>
    <property type="match status" value="1"/>
</dbReference>
<dbReference type="InterPro" id="IPR008257">
    <property type="entry name" value="Pept_M19"/>
</dbReference>
<feature type="signal peptide" evidence="1">
    <location>
        <begin position="1"/>
        <end position="35"/>
    </location>
</feature>
<dbReference type="Proteomes" id="UP000187181">
    <property type="component" value="Unassembled WGS sequence"/>
</dbReference>
<dbReference type="PROSITE" id="PS51365">
    <property type="entry name" value="RENAL_DIPEPTIDASE_2"/>
    <property type="match status" value="1"/>
</dbReference>